<proteinExistence type="inferred from homology"/>
<dbReference type="GO" id="GO:0019808">
    <property type="term" value="F:polyamine binding"/>
    <property type="evidence" value="ECO:0007669"/>
    <property type="project" value="InterPro"/>
</dbReference>
<dbReference type="InterPro" id="IPR001188">
    <property type="entry name" value="Sperm_putr-bd"/>
</dbReference>
<reference evidence="8" key="1">
    <citation type="submission" date="2019-11" db="EMBL/GenBank/DDBJ databases">
        <title>Isolation and characterization of a novel species in the genus Sulfuriferula.</title>
        <authorList>
            <person name="Mochizuki J."/>
            <person name="Kojima H."/>
            <person name="Fukui M."/>
        </authorList>
    </citation>
    <scope>NUCLEOTIDE SEQUENCE [LARGE SCALE GENOMIC DNA]</scope>
    <source>
        <strain evidence="8">SGTM</strain>
    </source>
</reference>
<dbReference type="EMBL" id="AP021881">
    <property type="protein sequence ID" value="BBO99616.1"/>
    <property type="molecule type" value="Genomic_DNA"/>
</dbReference>
<keyword evidence="2 5" id="KW-0813">Transport</keyword>
<comment type="function">
    <text evidence="5">Required for the activity of the bacterial periplasmic transport system of putrescine.</text>
</comment>
<evidence type="ECO:0000256" key="1">
    <source>
        <dbReference type="ARBA" id="ARBA00004418"/>
    </source>
</evidence>
<dbReference type="GO" id="GO:0015846">
    <property type="term" value="P:polyamine transport"/>
    <property type="evidence" value="ECO:0007669"/>
    <property type="project" value="InterPro"/>
</dbReference>
<feature type="chain" id="PRO_5032631791" description="Putrescine-binding periplasmic protein" evidence="6">
    <location>
        <begin position="29"/>
        <end position="373"/>
    </location>
</feature>
<dbReference type="Proteomes" id="UP000463939">
    <property type="component" value="Chromosome"/>
</dbReference>
<evidence type="ECO:0000256" key="2">
    <source>
        <dbReference type="ARBA" id="ARBA00022448"/>
    </source>
</evidence>
<dbReference type="PANTHER" id="PTHR30222:SF12">
    <property type="entry name" value="NORSPERMIDINE SENSOR"/>
    <property type="match status" value="1"/>
</dbReference>
<evidence type="ECO:0000313" key="7">
    <source>
        <dbReference type="EMBL" id="BBO99616.1"/>
    </source>
</evidence>
<dbReference type="SUPFAM" id="SSF53850">
    <property type="entry name" value="Periplasmic binding protein-like II"/>
    <property type="match status" value="1"/>
</dbReference>
<dbReference type="Pfam" id="PF13416">
    <property type="entry name" value="SBP_bac_8"/>
    <property type="match status" value="1"/>
</dbReference>
<keyword evidence="8" id="KW-1185">Reference proteome</keyword>
<evidence type="ECO:0000313" key="8">
    <source>
        <dbReference type="Proteomes" id="UP000463939"/>
    </source>
</evidence>
<dbReference type="Gene3D" id="3.40.190.10">
    <property type="entry name" value="Periplasmic binding protein-like II"/>
    <property type="match status" value="2"/>
</dbReference>
<dbReference type="KEGG" id="sniv:SFSGTM_03250"/>
<name>A0A809SC29_9PROT</name>
<organism evidence="7 8">
    <name type="scientific">Sulfuriferula nivalis</name>
    <dbReference type="NCBI Taxonomy" id="2675298"/>
    <lineage>
        <taxon>Bacteria</taxon>
        <taxon>Pseudomonadati</taxon>
        <taxon>Pseudomonadota</taxon>
        <taxon>Betaproteobacteria</taxon>
        <taxon>Nitrosomonadales</taxon>
        <taxon>Sulfuricellaceae</taxon>
        <taxon>Sulfuriferula</taxon>
    </lineage>
</organism>
<evidence type="ECO:0000256" key="5">
    <source>
        <dbReference type="PIRNR" id="PIRNR019574"/>
    </source>
</evidence>
<protein>
    <recommendedName>
        <fullName evidence="5">Putrescine-binding periplasmic protein</fullName>
    </recommendedName>
</protein>
<dbReference type="PANTHER" id="PTHR30222">
    <property type="entry name" value="SPERMIDINE/PUTRESCINE-BINDING PERIPLASMIC PROTEIN"/>
    <property type="match status" value="1"/>
</dbReference>
<accession>A0A809SC29</accession>
<dbReference type="GO" id="GO:0042597">
    <property type="term" value="C:periplasmic space"/>
    <property type="evidence" value="ECO:0007669"/>
    <property type="project" value="UniProtKB-SubCell"/>
</dbReference>
<dbReference type="CDD" id="cd13659">
    <property type="entry name" value="PBP2_PotF"/>
    <property type="match status" value="1"/>
</dbReference>
<feature type="signal peptide" evidence="6">
    <location>
        <begin position="1"/>
        <end position="28"/>
    </location>
</feature>
<dbReference type="InterPro" id="IPR006059">
    <property type="entry name" value="SBP"/>
</dbReference>
<keyword evidence="4 5" id="KW-0574">Periplasm</keyword>
<keyword evidence="3 6" id="KW-0732">Signal</keyword>
<comment type="similarity">
    <text evidence="5">Belongs to the bacterial solute-binding protein PotD/PotF family.</text>
</comment>
<evidence type="ECO:0000256" key="6">
    <source>
        <dbReference type="SAM" id="SignalP"/>
    </source>
</evidence>
<gene>
    <name evidence="7" type="ORF">SFSGTM_03250</name>
</gene>
<dbReference type="RefSeq" id="WP_162083648.1">
    <property type="nucleotide sequence ID" value="NZ_AP021881.1"/>
</dbReference>
<evidence type="ECO:0000256" key="3">
    <source>
        <dbReference type="ARBA" id="ARBA00022729"/>
    </source>
</evidence>
<evidence type="ECO:0000256" key="4">
    <source>
        <dbReference type="ARBA" id="ARBA00022764"/>
    </source>
</evidence>
<sequence>MKSLYSKRLLAVLTCVVVAAGLVTTANAKEEEKVLNIYNWSDYIAPDTIKNFEKETGIKVRYDVFDSNEILHAKLIAKKTGYDIVVPSSNWAKLQIAGGLFQKLDKSKLTNYGNLDTGLLKQLAQVDPGNQYLIDWMWSYNTVGINVDKVKKALGTTPMPDNVWELVFNPKYADKLKTCGITFLDTASDVFPAALHYMGKDPYSNNAADYNAAYDMMKKIRPDIKRFNSGGQIDELASGSICVAYGWAGDFNLARKKSQDNKSPQNIVALVPKDGGLMFMDTMAIPADAPHPGNALKFMNYVLQPKVVAAITNEVTYANPNRAATPYVDAEIRNNKSIFLSDEDIAKLVAPGTVDNNTRRVMTRLFTRFKSGL</sequence>
<dbReference type="PRINTS" id="PR00909">
    <property type="entry name" value="SPERMDNBNDNG"/>
</dbReference>
<dbReference type="PIRSF" id="PIRSF019574">
    <property type="entry name" value="Periplasmic_polyamine_BP"/>
    <property type="match status" value="1"/>
</dbReference>
<dbReference type="AlphaFoldDB" id="A0A809SC29"/>
<comment type="subcellular location">
    <subcellularLocation>
        <location evidence="1 5">Periplasm</location>
    </subcellularLocation>
</comment>